<dbReference type="SMART" id="SM00903">
    <property type="entry name" value="Flavin_Reduct"/>
    <property type="match status" value="1"/>
</dbReference>
<dbReference type="OrthoDB" id="3677205at2"/>
<comment type="caution">
    <text evidence="4">The sequence shown here is derived from an EMBL/GenBank/DDBJ whole genome shotgun (WGS) entry which is preliminary data.</text>
</comment>
<dbReference type="RefSeq" id="WP_124390549.1">
    <property type="nucleotide sequence ID" value="NZ_BHYM01000013.1"/>
</dbReference>
<dbReference type="Proteomes" id="UP000287519">
    <property type="component" value="Unassembled WGS sequence"/>
</dbReference>
<evidence type="ECO:0000313" key="4">
    <source>
        <dbReference type="EMBL" id="GCE37878.1"/>
    </source>
</evidence>
<feature type="domain" description="Flavin reductase like" evidence="3">
    <location>
        <begin position="28"/>
        <end position="174"/>
    </location>
</feature>
<evidence type="ECO:0000256" key="1">
    <source>
        <dbReference type="ARBA" id="ARBA00008898"/>
    </source>
</evidence>
<organism evidence="4 5">
    <name type="scientific">Rhodococcus wratislaviensis</name>
    <name type="common">Tsukamurella wratislaviensis</name>
    <dbReference type="NCBI Taxonomy" id="44752"/>
    <lineage>
        <taxon>Bacteria</taxon>
        <taxon>Bacillati</taxon>
        <taxon>Actinomycetota</taxon>
        <taxon>Actinomycetes</taxon>
        <taxon>Mycobacteriales</taxon>
        <taxon>Nocardiaceae</taxon>
        <taxon>Rhodococcus</taxon>
    </lineage>
</organism>
<dbReference type="InterPro" id="IPR012349">
    <property type="entry name" value="Split_barrel_FMN-bd"/>
</dbReference>
<gene>
    <name evidence="4" type="ORF">Rhow_000762</name>
</gene>
<dbReference type="Gene3D" id="2.30.110.10">
    <property type="entry name" value="Electron Transport, Fmn-binding Protein, Chain A"/>
    <property type="match status" value="1"/>
</dbReference>
<dbReference type="GO" id="GO:0004497">
    <property type="term" value="F:monooxygenase activity"/>
    <property type="evidence" value="ECO:0007669"/>
    <property type="project" value="UniProtKB-KW"/>
</dbReference>
<dbReference type="GO" id="GO:0010181">
    <property type="term" value="F:FMN binding"/>
    <property type="evidence" value="ECO:0007669"/>
    <property type="project" value="InterPro"/>
</dbReference>
<protein>
    <submittedName>
        <fullName evidence="4">Nitrilotriacetate monooxygenase component B</fullName>
    </submittedName>
</protein>
<keyword evidence="4" id="KW-0503">Monooxygenase</keyword>
<dbReference type="PANTHER" id="PTHR30466:SF1">
    <property type="entry name" value="FMN REDUCTASE (NADH) RUTF"/>
    <property type="match status" value="1"/>
</dbReference>
<dbReference type="InterPro" id="IPR050268">
    <property type="entry name" value="NADH-dep_flavin_reductase"/>
</dbReference>
<proteinExistence type="inferred from homology"/>
<dbReference type="SUPFAM" id="SSF50475">
    <property type="entry name" value="FMN-binding split barrel"/>
    <property type="match status" value="1"/>
</dbReference>
<keyword evidence="5" id="KW-1185">Reference proteome</keyword>
<evidence type="ECO:0000259" key="3">
    <source>
        <dbReference type="SMART" id="SM00903"/>
    </source>
</evidence>
<dbReference type="Pfam" id="PF01613">
    <property type="entry name" value="Flavin_Reduct"/>
    <property type="match status" value="1"/>
</dbReference>
<keyword evidence="2" id="KW-0560">Oxidoreductase</keyword>
<dbReference type="GO" id="GO:0042602">
    <property type="term" value="F:riboflavin reductase (NADPH) activity"/>
    <property type="evidence" value="ECO:0007669"/>
    <property type="project" value="TreeGrafter"/>
</dbReference>
<evidence type="ECO:0000256" key="2">
    <source>
        <dbReference type="ARBA" id="ARBA00023002"/>
    </source>
</evidence>
<dbReference type="EMBL" id="BHYM01000013">
    <property type="protein sequence ID" value="GCE37878.1"/>
    <property type="molecule type" value="Genomic_DNA"/>
</dbReference>
<evidence type="ECO:0000313" key="5">
    <source>
        <dbReference type="Proteomes" id="UP000287519"/>
    </source>
</evidence>
<dbReference type="InterPro" id="IPR002563">
    <property type="entry name" value="Flavin_Rdtase-like_dom"/>
</dbReference>
<accession>A0A402C2R7</accession>
<reference evidence="4 5" key="1">
    <citation type="submission" date="2018-11" db="EMBL/GenBank/DDBJ databases">
        <title>Microbial catabolism of amino acid.</title>
        <authorList>
            <person name="Hibi M."/>
            <person name="Ogawa J."/>
        </authorList>
    </citation>
    <scope>NUCLEOTIDE SEQUENCE [LARGE SCALE GENOMIC DNA]</scope>
    <source>
        <strain evidence="4 5">C31-06</strain>
    </source>
</reference>
<dbReference type="PANTHER" id="PTHR30466">
    <property type="entry name" value="FLAVIN REDUCTASE"/>
    <property type="match status" value="1"/>
</dbReference>
<comment type="similarity">
    <text evidence="1">Belongs to the non-flavoprotein flavin reductase family.</text>
</comment>
<name>A0A402C2R7_RHOWR</name>
<sequence length="179" mass="18670">MEHNPPTTRRAAVLDTPGIETFEFRSAARRFASGVGVVAARWENRTLAKTVSSFTSVSLNPPLISVCIGSASPLVSAIHRSGCFAVSILQANQHHVSAALSAAGSGQAGTESLGIATTPSRTGAAVIDGYLSYFDCSIENSFQGGDHTIVIGRVIGADSTDGQPLLYFDGGYRSLRSLP</sequence>
<dbReference type="AlphaFoldDB" id="A0A402C2R7"/>